<evidence type="ECO:0000313" key="3">
    <source>
        <dbReference type="Proteomes" id="UP000077755"/>
    </source>
</evidence>
<evidence type="ECO:0000259" key="1">
    <source>
        <dbReference type="Pfam" id="PF00582"/>
    </source>
</evidence>
<dbReference type="Proteomes" id="UP000077755">
    <property type="component" value="Chromosome 1"/>
</dbReference>
<dbReference type="InterPro" id="IPR006015">
    <property type="entry name" value="Universal_stress_UspA"/>
</dbReference>
<dbReference type="PANTHER" id="PTHR31964:SF126">
    <property type="entry name" value="ADENINE NUCLEOTIDE ALPHA HYDROLASES-LIKE SUPERFAMILY PROTEIN"/>
    <property type="match status" value="1"/>
</dbReference>
<dbReference type="InterPro" id="IPR006016">
    <property type="entry name" value="UspA"/>
</dbReference>
<dbReference type="PANTHER" id="PTHR31964">
    <property type="entry name" value="ADENINE NUCLEOTIDE ALPHA HYDROLASES-LIKE SUPERFAMILY PROTEIN"/>
    <property type="match status" value="1"/>
</dbReference>
<dbReference type="EMBL" id="CP093343">
    <property type="protein sequence ID" value="WOG83867.1"/>
    <property type="molecule type" value="Genomic_DNA"/>
</dbReference>
<evidence type="ECO:0000313" key="2">
    <source>
        <dbReference type="EMBL" id="WOG83867.1"/>
    </source>
</evidence>
<feature type="domain" description="UspA" evidence="1">
    <location>
        <begin position="10"/>
        <end position="159"/>
    </location>
</feature>
<dbReference type="KEGG" id="dcr:108204632"/>
<dbReference type="AlphaFoldDB" id="A0AAF1AKJ8"/>
<protein>
    <recommendedName>
        <fullName evidence="1">UspA domain-containing protein</fullName>
    </recommendedName>
</protein>
<reference evidence="2" key="1">
    <citation type="journal article" date="2016" name="Nat. Genet.">
        <title>A high-quality carrot genome assembly provides new insights into carotenoid accumulation and asterid genome evolution.</title>
        <authorList>
            <person name="Iorizzo M."/>
            <person name="Ellison S."/>
            <person name="Senalik D."/>
            <person name="Zeng P."/>
            <person name="Satapoomin P."/>
            <person name="Huang J."/>
            <person name="Bowman M."/>
            <person name="Iovene M."/>
            <person name="Sanseverino W."/>
            <person name="Cavagnaro P."/>
            <person name="Yildiz M."/>
            <person name="Macko-Podgorni A."/>
            <person name="Moranska E."/>
            <person name="Grzebelus E."/>
            <person name="Grzebelus D."/>
            <person name="Ashrafi H."/>
            <person name="Zheng Z."/>
            <person name="Cheng S."/>
            <person name="Spooner D."/>
            <person name="Van Deynze A."/>
            <person name="Simon P."/>
        </authorList>
    </citation>
    <scope>NUCLEOTIDE SEQUENCE</scope>
    <source>
        <tissue evidence="2">Leaf</tissue>
    </source>
</reference>
<dbReference type="InterPro" id="IPR014729">
    <property type="entry name" value="Rossmann-like_a/b/a_fold"/>
</dbReference>
<dbReference type="CDD" id="cd23659">
    <property type="entry name" value="USP_At3g01520-like"/>
    <property type="match status" value="1"/>
</dbReference>
<dbReference type="PRINTS" id="PR01438">
    <property type="entry name" value="UNVRSLSTRESS"/>
</dbReference>
<reference evidence="2" key="2">
    <citation type="submission" date="2022-03" db="EMBL/GenBank/DDBJ databases">
        <title>Draft title - Genomic analysis of global carrot germplasm unveils the trajectory of domestication and the origin of high carotenoid orange carrot.</title>
        <authorList>
            <person name="Iorizzo M."/>
            <person name="Ellison S."/>
            <person name="Senalik D."/>
            <person name="Macko-Podgorni A."/>
            <person name="Grzebelus D."/>
            <person name="Bostan H."/>
            <person name="Rolling W."/>
            <person name="Curaba J."/>
            <person name="Simon P."/>
        </authorList>
    </citation>
    <scope>NUCLEOTIDE SEQUENCE</scope>
    <source>
        <tissue evidence="2">Leaf</tissue>
    </source>
</reference>
<organism evidence="2 3">
    <name type="scientific">Daucus carota subsp. sativus</name>
    <name type="common">Carrot</name>
    <dbReference type="NCBI Taxonomy" id="79200"/>
    <lineage>
        <taxon>Eukaryota</taxon>
        <taxon>Viridiplantae</taxon>
        <taxon>Streptophyta</taxon>
        <taxon>Embryophyta</taxon>
        <taxon>Tracheophyta</taxon>
        <taxon>Spermatophyta</taxon>
        <taxon>Magnoliopsida</taxon>
        <taxon>eudicotyledons</taxon>
        <taxon>Gunneridae</taxon>
        <taxon>Pentapetalae</taxon>
        <taxon>asterids</taxon>
        <taxon>campanulids</taxon>
        <taxon>Apiales</taxon>
        <taxon>Apiaceae</taxon>
        <taxon>Apioideae</taxon>
        <taxon>Scandiceae</taxon>
        <taxon>Daucinae</taxon>
        <taxon>Daucus</taxon>
        <taxon>Daucus sect. Daucus</taxon>
    </lineage>
</organism>
<accession>A0AAF1AKJ8</accession>
<name>A0AAF1AKJ8_DAUCS</name>
<dbReference type="Gene3D" id="3.40.50.620">
    <property type="entry name" value="HUPs"/>
    <property type="match status" value="1"/>
</dbReference>
<keyword evidence="3" id="KW-1185">Reference proteome</keyword>
<gene>
    <name evidence="2" type="ORF">DCAR_0103045</name>
</gene>
<proteinExistence type="predicted"/>
<sequence length="171" mass="19023">MEIGKMMNEKRILVAVDESEESMHALSWCLTNLFPQNNKTILFLLYVKPPPPVYSSIDAAGFFFSGDVVEALEKYGKDLATSVMRRAETVCNNFNSNIKVEKKVGSGDAKEVICAAVKKLQVDMLVIGSHDYGFLKRTLLGSVSDYCSKNVKCPTVVVKQPKNEKNLDHQS</sequence>
<dbReference type="Pfam" id="PF00582">
    <property type="entry name" value="Usp"/>
    <property type="match status" value="1"/>
</dbReference>
<dbReference type="SUPFAM" id="SSF52402">
    <property type="entry name" value="Adenine nucleotide alpha hydrolases-like"/>
    <property type="match status" value="1"/>
</dbReference>